<proteinExistence type="predicted"/>
<reference evidence="1" key="1">
    <citation type="submission" date="2022-07" db="EMBL/GenBank/DDBJ databases">
        <title>Phylogenomic reconstructions and comparative analyses of Kickxellomycotina fungi.</title>
        <authorList>
            <person name="Reynolds N.K."/>
            <person name="Stajich J.E."/>
            <person name="Barry K."/>
            <person name="Grigoriev I.V."/>
            <person name="Crous P."/>
            <person name="Smith M.E."/>
        </authorList>
    </citation>
    <scope>NUCLEOTIDE SEQUENCE</scope>
    <source>
        <strain evidence="1">Benny 63K</strain>
    </source>
</reference>
<organism evidence="1 2">
    <name type="scientific">Kickxella alabastrina</name>
    <dbReference type="NCBI Taxonomy" id="61397"/>
    <lineage>
        <taxon>Eukaryota</taxon>
        <taxon>Fungi</taxon>
        <taxon>Fungi incertae sedis</taxon>
        <taxon>Zoopagomycota</taxon>
        <taxon>Kickxellomycotina</taxon>
        <taxon>Kickxellomycetes</taxon>
        <taxon>Kickxellales</taxon>
        <taxon>Kickxellaceae</taxon>
        <taxon>Kickxella</taxon>
    </lineage>
</organism>
<accession>A0ACC1ITG7</accession>
<dbReference type="Proteomes" id="UP001150581">
    <property type="component" value="Unassembled WGS sequence"/>
</dbReference>
<keyword evidence="2" id="KW-1185">Reference proteome</keyword>
<gene>
    <name evidence="1" type="ORF">LPJ66_001346</name>
</gene>
<protein>
    <submittedName>
        <fullName evidence="1">Uncharacterized protein</fullName>
    </submittedName>
</protein>
<sequence length="654" mass="69139">MAKRFRGPEQSDQDDQDDGSAFTYTHPPTDELPIHKHRVQILYALESHQVLILTGEPGSGKSTQLPQYLCRSGYTQNGQQIAITQPTARSAAQLSARLGSATRTAPGPTRIRCLADQQLVGEFMQDPLLSQYSAVIIDKAEQRTLWTDLALALLKKILRRRPDLRIIVALASPDIGRLRAFFPGALALSIGERPHALDIHYLRTACEDYAAAAVATALRIHAAEPPGDILVFLPCAAAIDAAQALLLAADHARLGGDDYPRLGADRPQLVATPLHAGAPATAQHPALGAAPAGTRRAVLATGLAATSVTVPGITHVIDTGLHTVRVFDPRTGADRLCTRPISQACAQLRASRAGRSQPGKVYRLYTAAAHGRLLRPQEEGAEARRVPLAPLALALLALGVRDLVRFDFLHPPPPELLAQALAELASLGAVSAGSGAALTPLGRQMAALPLEPKLAACLLSGARAGCAREAAAAVAVLGAGALFASRHGSPAEAAFAVREGDALTGANALLAFRATPRARRMRWCRARALNMATLARADHAAAQLTAKLQRMGHCVAPSPACAGGQPEALQKCMAAGLFANAARLCPQDNLYRLLCSGDPVHVHPQSVYFARSARPEFVVFAHALPTTAAKTYIRGLTAVDGAWLAAQAHFYEAH</sequence>
<evidence type="ECO:0000313" key="2">
    <source>
        <dbReference type="Proteomes" id="UP001150581"/>
    </source>
</evidence>
<comment type="caution">
    <text evidence="1">The sequence shown here is derived from an EMBL/GenBank/DDBJ whole genome shotgun (WGS) entry which is preliminary data.</text>
</comment>
<evidence type="ECO:0000313" key="1">
    <source>
        <dbReference type="EMBL" id="KAJ1900626.1"/>
    </source>
</evidence>
<name>A0ACC1ITG7_9FUNG</name>
<dbReference type="EMBL" id="JANBPG010000069">
    <property type="protein sequence ID" value="KAJ1900626.1"/>
    <property type="molecule type" value="Genomic_DNA"/>
</dbReference>